<keyword evidence="5" id="KW-0663">Pyridoxal phosphate</keyword>
<proteinExistence type="inferred from homology"/>
<dbReference type="GO" id="GO:0006520">
    <property type="term" value="P:amino acid metabolic process"/>
    <property type="evidence" value="ECO:0007669"/>
    <property type="project" value="InterPro"/>
</dbReference>
<dbReference type="SUPFAM" id="SSF53383">
    <property type="entry name" value="PLP-dependent transferases"/>
    <property type="match status" value="1"/>
</dbReference>
<dbReference type="PROSITE" id="PS00105">
    <property type="entry name" value="AA_TRANSFER_CLASS_1"/>
    <property type="match status" value="1"/>
</dbReference>
<evidence type="ECO:0000256" key="2">
    <source>
        <dbReference type="ARBA" id="ARBA00007441"/>
    </source>
</evidence>
<dbReference type="GO" id="GO:0030170">
    <property type="term" value="F:pyridoxal phosphate binding"/>
    <property type="evidence" value="ECO:0007669"/>
    <property type="project" value="InterPro"/>
</dbReference>
<dbReference type="CDD" id="cd00609">
    <property type="entry name" value="AAT_like"/>
    <property type="match status" value="1"/>
</dbReference>
<dbReference type="Gene3D" id="3.90.1150.10">
    <property type="entry name" value="Aspartate Aminotransferase, domain 1"/>
    <property type="match status" value="1"/>
</dbReference>
<comment type="similarity">
    <text evidence="2">Belongs to the class-I pyridoxal-phosphate-dependent aminotransferase family.</text>
</comment>
<dbReference type="PANTHER" id="PTHR46383">
    <property type="entry name" value="ASPARTATE AMINOTRANSFERASE"/>
    <property type="match status" value="1"/>
</dbReference>
<evidence type="ECO:0000313" key="7">
    <source>
        <dbReference type="EMBL" id="SFV85622.1"/>
    </source>
</evidence>
<evidence type="ECO:0000256" key="1">
    <source>
        <dbReference type="ARBA" id="ARBA00001933"/>
    </source>
</evidence>
<gene>
    <name evidence="7" type="ORF">MNB_SUP05-SYMBIONT-4-799</name>
</gene>
<evidence type="ECO:0000256" key="4">
    <source>
        <dbReference type="ARBA" id="ARBA00022679"/>
    </source>
</evidence>
<dbReference type="Gene3D" id="3.40.640.10">
    <property type="entry name" value="Type I PLP-dependent aspartate aminotransferase-like (Major domain)"/>
    <property type="match status" value="1"/>
</dbReference>
<dbReference type="GO" id="GO:0004069">
    <property type="term" value="F:L-aspartate:2-oxoglutarate aminotransferase activity"/>
    <property type="evidence" value="ECO:0007669"/>
    <property type="project" value="UniProtKB-EC"/>
</dbReference>
<name>A0A1W1DV47_9ZZZZ</name>
<dbReference type="InterPro" id="IPR015421">
    <property type="entry name" value="PyrdxlP-dep_Trfase_major"/>
</dbReference>
<keyword evidence="4 7" id="KW-0808">Transferase</keyword>
<dbReference type="InterPro" id="IPR004838">
    <property type="entry name" value="NHTrfase_class1_PyrdxlP-BS"/>
</dbReference>
<dbReference type="AlphaFoldDB" id="A0A1W1DV47"/>
<keyword evidence="3 7" id="KW-0032">Aminotransferase</keyword>
<evidence type="ECO:0000256" key="5">
    <source>
        <dbReference type="ARBA" id="ARBA00022898"/>
    </source>
</evidence>
<reference evidence="7" key="1">
    <citation type="submission" date="2016-10" db="EMBL/GenBank/DDBJ databases">
        <authorList>
            <person name="de Groot N.N."/>
        </authorList>
    </citation>
    <scope>NUCLEOTIDE SEQUENCE</scope>
</reference>
<feature type="domain" description="Aminotransferase class I/classII large" evidence="6">
    <location>
        <begin position="33"/>
        <end position="392"/>
    </location>
</feature>
<dbReference type="EC" id="2.6.1.1" evidence="7"/>
<protein>
    <submittedName>
        <fullName evidence="7">Aspartate aminotransferase</fullName>
        <ecNumber evidence="7">2.6.1.1</ecNumber>
    </submittedName>
</protein>
<dbReference type="InterPro" id="IPR015424">
    <property type="entry name" value="PyrdxlP-dep_Trfase"/>
</dbReference>
<dbReference type="InterPro" id="IPR050596">
    <property type="entry name" value="AspAT/PAT-like"/>
</dbReference>
<comment type="cofactor">
    <cofactor evidence="1">
        <name>pyridoxal 5'-phosphate</name>
        <dbReference type="ChEBI" id="CHEBI:597326"/>
    </cofactor>
</comment>
<accession>A0A1W1DV47</accession>
<dbReference type="InterPro" id="IPR004839">
    <property type="entry name" value="Aminotransferase_I/II_large"/>
</dbReference>
<dbReference type="EMBL" id="FPHY01000039">
    <property type="protein sequence ID" value="SFV85622.1"/>
    <property type="molecule type" value="Genomic_DNA"/>
</dbReference>
<evidence type="ECO:0000256" key="3">
    <source>
        <dbReference type="ARBA" id="ARBA00022576"/>
    </source>
</evidence>
<organism evidence="7">
    <name type="scientific">hydrothermal vent metagenome</name>
    <dbReference type="NCBI Taxonomy" id="652676"/>
    <lineage>
        <taxon>unclassified sequences</taxon>
        <taxon>metagenomes</taxon>
        <taxon>ecological metagenomes</taxon>
    </lineage>
</organism>
<dbReference type="InterPro" id="IPR015422">
    <property type="entry name" value="PyrdxlP-dep_Trfase_small"/>
</dbReference>
<evidence type="ECO:0000259" key="6">
    <source>
        <dbReference type="Pfam" id="PF00155"/>
    </source>
</evidence>
<dbReference type="PANTHER" id="PTHR46383:SF1">
    <property type="entry name" value="ASPARTATE AMINOTRANSFERASE"/>
    <property type="match status" value="1"/>
</dbReference>
<sequence>MNNLLSNRVGKVKPSATLAVTAKANELKAQGIQIISMGSGEPDFDTPKNIQDAGIAAIKNGQTRYTAVDGTPELKNAIISKFKRENDLDYNSNEVMVSSGGKQVFYNLCQAVLGAGDEVIIPSPYWVSYPDMVILADATPVVVETGLEQDFKITPEQLEESITDKTKLFIINSPSNPTGAVYSKAELQALAAVLKKHPQVLIITDDIYEHIRWGKNDDKDDFVNIVMADNALKERTVILNGVSKGYAMTGWRIGYGAGPETIIKAMKKIQGQSTSNPCSIAQAAALEALNGDQDIINTMVIAFSERHDFIVNALNDIDGIECPKSQGAFYSFPRVEGLIKRLGLKDDVELSTYCLEELNIALVPGSAFGAKGYVRLSFATSMNNIKIATEKLASI</sequence>
<dbReference type="FunFam" id="3.40.640.10:FF:000033">
    <property type="entry name" value="Aspartate aminotransferase"/>
    <property type="match status" value="1"/>
</dbReference>
<dbReference type="Pfam" id="PF00155">
    <property type="entry name" value="Aminotran_1_2"/>
    <property type="match status" value="1"/>
</dbReference>